<evidence type="ECO:0000313" key="2">
    <source>
        <dbReference type="EMBL" id="KAK2121916.1"/>
    </source>
</evidence>
<feature type="region of interest" description="Disordered" evidence="1">
    <location>
        <begin position="1"/>
        <end position="26"/>
    </location>
</feature>
<evidence type="ECO:0000256" key="1">
    <source>
        <dbReference type="SAM" id="MobiDB-lite"/>
    </source>
</evidence>
<evidence type="ECO:0000313" key="3">
    <source>
        <dbReference type="Proteomes" id="UP001266305"/>
    </source>
</evidence>
<feature type="compositionally biased region" description="Polar residues" evidence="1">
    <location>
        <begin position="7"/>
        <end position="16"/>
    </location>
</feature>
<proteinExistence type="predicted"/>
<keyword evidence="3" id="KW-1185">Reference proteome</keyword>
<gene>
    <name evidence="2" type="ORF">P7K49_003302</name>
</gene>
<name>A0ABQ9WJS8_SAGOE</name>
<protein>
    <submittedName>
        <fullName evidence="2">Uncharacterized protein</fullName>
    </submittedName>
</protein>
<sequence length="196" mass="21003">MLACTQEPAQLQTPRNTGPRAGLSATPQPWPHVEALALWALHACSMALALCCMELAALPGACHTVGSGKENNKPSPKNCGSRGHRPHEILVIIDTGTYHKLERMLEVTRGFISGWGGGSDCLVAETGWQVPKSGQEQLGLTWQPHTHMQPCLAVRQEQVTGATEQTEMATWPGWAQESTGEHVASLLSATAHQLGS</sequence>
<accession>A0ABQ9WJS8</accession>
<dbReference type="Proteomes" id="UP001266305">
    <property type="component" value="Unassembled WGS sequence"/>
</dbReference>
<organism evidence="2 3">
    <name type="scientific">Saguinus oedipus</name>
    <name type="common">Cotton-top tamarin</name>
    <name type="synonym">Oedipomidas oedipus</name>
    <dbReference type="NCBI Taxonomy" id="9490"/>
    <lineage>
        <taxon>Eukaryota</taxon>
        <taxon>Metazoa</taxon>
        <taxon>Chordata</taxon>
        <taxon>Craniata</taxon>
        <taxon>Vertebrata</taxon>
        <taxon>Euteleostomi</taxon>
        <taxon>Mammalia</taxon>
        <taxon>Eutheria</taxon>
        <taxon>Euarchontoglires</taxon>
        <taxon>Primates</taxon>
        <taxon>Haplorrhini</taxon>
        <taxon>Platyrrhini</taxon>
        <taxon>Cebidae</taxon>
        <taxon>Callitrichinae</taxon>
        <taxon>Saguinus</taxon>
    </lineage>
</organism>
<comment type="caution">
    <text evidence="2">The sequence shown here is derived from an EMBL/GenBank/DDBJ whole genome shotgun (WGS) entry which is preliminary data.</text>
</comment>
<reference evidence="2 3" key="1">
    <citation type="submission" date="2023-05" db="EMBL/GenBank/DDBJ databases">
        <title>B98-5 Cell Line De Novo Hybrid Assembly: An Optical Mapping Approach.</title>
        <authorList>
            <person name="Kananen K."/>
            <person name="Auerbach J.A."/>
            <person name="Kautto E."/>
            <person name="Blachly J.S."/>
        </authorList>
    </citation>
    <scope>NUCLEOTIDE SEQUENCE [LARGE SCALE GENOMIC DNA]</scope>
    <source>
        <strain evidence="2">B95-8</strain>
        <tissue evidence="2">Cell line</tissue>
    </source>
</reference>
<dbReference type="EMBL" id="JASSZA010000001">
    <property type="protein sequence ID" value="KAK2121916.1"/>
    <property type="molecule type" value="Genomic_DNA"/>
</dbReference>